<evidence type="ECO:0000313" key="3">
    <source>
        <dbReference type="Proteomes" id="UP000631535"/>
    </source>
</evidence>
<keyword evidence="3" id="KW-1185">Reference proteome</keyword>
<proteinExistence type="predicted"/>
<evidence type="ECO:0000313" key="2">
    <source>
        <dbReference type="EMBL" id="GGO43850.1"/>
    </source>
</evidence>
<comment type="caution">
    <text evidence="2">The sequence shown here is derived from an EMBL/GenBank/DDBJ whole genome shotgun (WGS) entry which is preliminary data.</text>
</comment>
<organism evidence="2 3">
    <name type="scientific">Streptomyces daqingensis</name>
    <dbReference type="NCBI Taxonomy" id="1472640"/>
    <lineage>
        <taxon>Bacteria</taxon>
        <taxon>Bacillati</taxon>
        <taxon>Actinomycetota</taxon>
        <taxon>Actinomycetes</taxon>
        <taxon>Kitasatosporales</taxon>
        <taxon>Streptomycetaceae</taxon>
        <taxon>Streptomyces</taxon>
    </lineage>
</organism>
<evidence type="ECO:0000256" key="1">
    <source>
        <dbReference type="SAM" id="MobiDB-lite"/>
    </source>
</evidence>
<accession>A0ABQ2LVF1</accession>
<sequence>MSRTDKTKPLRVRHAEHDPRPVHDHRYGACDLPADPMSQGAETRCRWEDPAAHLFSGGCCAGCKVRSHIREWQEWKKAGNRKERYAGRREARRLAAEARRGGGE</sequence>
<reference evidence="3" key="1">
    <citation type="journal article" date="2019" name="Int. J. Syst. Evol. Microbiol.">
        <title>The Global Catalogue of Microorganisms (GCM) 10K type strain sequencing project: providing services to taxonomists for standard genome sequencing and annotation.</title>
        <authorList>
            <consortium name="The Broad Institute Genomics Platform"/>
            <consortium name="The Broad Institute Genome Sequencing Center for Infectious Disease"/>
            <person name="Wu L."/>
            <person name="Ma J."/>
        </authorList>
    </citation>
    <scope>NUCLEOTIDE SEQUENCE [LARGE SCALE GENOMIC DNA]</scope>
    <source>
        <strain evidence="3">CGMCC 4.7178</strain>
    </source>
</reference>
<name>A0ABQ2LVF1_9ACTN</name>
<dbReference type="Proteomes" id="UP000631535">
    <property type="component" value="Unassembled WGS sequence"/>
</dbReference>
<gene>
    <name evidence="2" type="ORF">GCM10012287_07980</name>
</gene>
<protein>
    <submittedName>
        <fullName evidence="2">Uncharacterized protein</fullName>
    </submittedName>
</protein>
<feature type="region of interest" description="Disordered" evidence="1">
    <location>
        <begin position="1"/>
        <end position="31"/>
    </location>
</feature>
<feature type="compositionally biased region" description="Basic and acidic residues" evidence="1">
    <location>
        <begin position="1"/>
        <end position="28"/>
    </location>
</feature>
<dbReference type="RefSeq" id="WP_189035626.1">
    <property type="nucleotide sequence ID" value="NZ_BMMP01000002.1"/>
</dbReference>
<feature type="region of interest" description="Disordered" evidence="1">
    <location>
        <begin position="80"/>
        <end position="104"/>
    </location>
</feature>
<dbReference type="EMBL" id="BMMP01000002">
    <property type="protein sequence ID" value="GGO43850.1"/>
    <property type="molecule type" value="Genomic_DNA"/>
</dbReference>